<evidence type="ECO:0008006" key="4">
    <source>
        <dbReference type="Google" id="ProtNLM"/>
    </source>
</evidence>
<feature type="compositionally biased region" description="Basic and acidic residues" evidence="1">
    <location>
        <begin position="102"/>
        <end position="119"/>
    </location>
</feature>
<accession>M1NWW7</accession>
<reference evidence="2 3" key="1">
    <citation type="submission" date="2010-12" db="EMBL/GenBank/DDBJ databases">
        <title>The Genome Sequence of Cyanophage P-SS1.</title>
        <authorList>
            <consortium name="The Broad Institute Genome Sequencing Platform"/>
            <person name="Henn M.R."/>
            <person name="Sullivan M.S."/>
            <person name="Osburne M.S."/>
            <person name="Levin J."/>
            <person name="Malboeuf C."/>
            <person name="Casali M."/>
            <person name="Russ C."/>
            <person name="Lennon N."/>
            <person name="Chapman S.B."/>
            <person name="Erlich R."/>
            <person name="Young S.K."/>
            <person name="Yandava C."/>
            <person name="Zeng Q."/>
            <person name="Alvarado L."/>
            <person name="Anderson S."/>
            <person name="Berlin A."/>
            <person name="Chen Z."/>
            <person name="Freedman E."/>
            <person name="Gellesch M."/>
            <person name="Goldberg J."/>
            <person name="Green L."/>
            <person name="Griggs A."/>
            <person name="Gujja S."/>
            <person name="Heilman E.R."/>
            <person name="Heiman D."/>
            <person name="Hollinger A."/>
            <person name="Howarth C."/>
            <person name="Larson L."/>
            <person name="Mehta T."/>
            <person name="Pearson M."/>
            <person name="Roberts A."/>
            <person name="Ryan E."/>
            <person name="Saif S."/>
            <person name="Shea T."/>
            <person name="Shenoy N."/>
            <person name="Sisk P."/>
            <person name="Stolte C."/>
            <person name="Sykes S."/>
            <person name="White J."/>
            <person name="Yu Q."/>
            <person name="Coleman M.L."/>
            <person name="Huang K.H."/>
            <person name="Weigele P.R."/>
            <person name="DeFrancesco A.S."/>
            <person name="Kern S.E."/>
            <person name="Thompson L.R."/>
            <person name="Fu R."/>
            <person name="Hombeck B."/>
            <person name="Chisholm S.W."/>
            <person name="Haas B."/>
            <person name="Nusbaum C."/>
            <person name="Birren B."/>
        </authorList>
    </citation>
    <scope>NUCLEOTIDE SEQUENCE [LARGE SCALE GENOMIC DNA]</scope>
    <source>
        <strain evidence="2 3">P-SS1</strain>
    </source>
</reference>
<name>M1NWW7_9CAUD</name>
<dbReference type="EMBL" id="JF974306">
    <property type="protein sequence ID" value="AGF91381.1"/>
    <property type="molecule type" value="Genomic_DNA"/>
</dbReference>
<protein>
    <recommendedName>
        <fullName evidence="4">DUF4385 domain-containing protein</fullName>
    </recommendedName>
</protein>
<evidence type="ECO:0000256" key="1">
    <source>
        <dbReference type="SAM" id="MobiDB-lite"/>
    </source>
</evidence>
<dbReference type="Pfam" id="PF14328">
    <property type="entry name" value="DUF4385"/>
    <property type="match status" value="1"/>
</dbReference>
<organism evidence="2 3">
    <name type="scientific">Cyanophage P-SS1</name>
    <dbReference type="NCBI Taxonomy" id="889957"/>
    <lineage>
        <taxon>Viruses</taxon>
        <taxon>Duplodnaviria</taxon>
        <taxon>Heunggongvirae</taxon>
        <taxon>Uroviricota</taxon>
        <taxon>Caudoviricetes</taxon>
        <taxon>Pantevenvirales</taxon>
        <taxon>Kyanoviridae</taxon>
        <taxon>Ronodorvirus</taxon>
        <taxon>Ronodorvirus ssm4</taxon>
    </lineage>
</organism>
<gene>
    <name evidence="2" type="ORF">CPYG_00086</name>
</gene>
<feature type="region of interest" description="Disordered" evidence="1">
    <location>
        <begin position="96"/>
        <end position="122"/>
    </location>
</feature>
<evidence type="ECO:0000313" key="2">
    <source>
        <dbReference type="EMBL" id="AGF91381.1"/>
    </source>
</evidence>
<evidence type="ECO:0000313" key="3">
    <source>
        <dbReference type="Proteomes" id="UP000502917"/>
    </source>
</evidence>
<sequence length="153" mass="18568">MKEFDYDLDYKRLDFTDEETRKLYRIGRGEQGVLLVRPYTNDICAHWRFKTPKIAMMSAHTIFDMYLDYLEQEDFIGMDMCRKFLEMGHTRSRRYANHNTGKKYDDEGNVRPQEPDHATSKYAKSARIFKRVRDMVAKNDIYVRMRKQWRSQE</sequence>
<dbReference type="InterPro" id="IPR025494">
    <property type="entry name" value="DUF4385"/>
</dbReference>
<dbReference type="Proteomes" id="UP000502917">
    <property type="component" value="Segment"/>
</dbReference>
<proteinExistence type="predicted"/>